<evidence type="ECO:0000259" key="8">
    <source>
        <dbReference type="PROSITE" id="PS50235"/>
    </source>
</evidence>
<dbReference type="Proteomes" id="UP001190700">
    <property type="component" value="Unassembled WGS sequence"/>
</dbReference>
<dbReference type="InterPro" id="IPR028889">
    <property type="entry name" value="USP"/>
</dbReference>
<dbReference type="EC" id="3.4.19.12" evidence="3"/>
<dbReference type="Gene3D" id="3.90.70.10">
    <property type="entry name" value="Cysteine proteinases"/>
    <property type="match status" value="1"/>
</dbReference>
<name>A0AAE0G5L5_9CHLO</name>
<dbReference type="Pfam" id="PF00443">
    <property type="entry name" value="UCH"/>
    <property type="match status" value="1"/>
</dbReference>
<reference evidence="9 10" key="1">
    <citation type="journal article" date="2015" name="Genome Biol. Evol.">
        <title>Comparative Genomics of a Bacterivorous Green Alga Reveals Evolutionary Causalities and Consequences of Phago-Mixotrophic Mode of Nutrition.</title>
        <authorList>
            <person name="Burns J.A."/>
            <person name="Paasch A."/>
            <person name="Narechania A."/>
            <person name="Kim E."/>
        </authorList>
    </citation>
    <scope>NUCLEOTIDE SEQUENCE [LARGE SCALE GENOMIC DNA]</scope>
    <source>
        <strain evidence="9 10">PLY_AMNH</strain>
    </source>
</reference>
<dbReference type="InterPro" id="IPR001394">
    <property type="entry name" value="Peptidase_C19_UCH"/>
</dbReference>
<comment type="similarity">
    <text evidence="2">Belongs to the peptidase C19 family.</text>
</comment>
<sequence>MDTHHAAPEEALAGLPDPAFSLYATNKEGRLSTVLEESVASLFSMYGAYSDKPNAKVEYVAVDWPSDEGMAQVYDPRRMHTPDEHASARIVDDQDDVNLQQCIEGFLREEPLGPEDMWFCPRCKEDQQALKKLELWRMPQVLVVHLKRFSYSRVWRDKLDTKVDFPFEDLDLSTYVKNSDGRKMVYDLFAVSNHYGGLGGGHYTAFAKQQDDGRWYLFDDSHVTKADEGSIVSSASYVLFYELKEASTAAGADGDIAMSNGDLW</sequence>
<dbReference type="PROSITE" id="PS00973">
    <property type="entry name" value="USP_2"/>
    <property type="match status" value="1"/>
</dbReference>
<evidence type="ECO:0000256" key="1">
    <source>
        <dbReference type="ARBA" id="ARBA00000707"/>
    </source>
</evidence>
<dbReference type="InterPro" id="IPR018200">
    <property type="entry name" value="USP_CS"/>
</dbReference>
<keyword evidence="5" id="KW-0833">Ubl conjugation pathway</keyword>
<dbReference type="InterPro" id="IPR050185">
    <property type="entry name" value="Ub_carboxyl-term_hydrolase"/>
</dbReference>
<feature type="domain" description="USP" evidence="8">
    <location>
        <begin position="1"/>
        <end position="244"/>
    </location>
</feature>
<comment type="catalytic activity">
    <reaction evidence="1">
        <text>Thiol-dependent hydrolysis of ester, thioester, amide, peptide and isopeptide bonds formed by the C-terminal Gly of ubiquitin (a 76-residue protein attached to proteins as an intracellular targeting signal).</text>
        <dbReference type="EC" id="3.4.19.12"/>
    </reaction>
</comment>
<keyword evidence="7" id="KW-0788">Thiol protease</keyword>
<dbReference type="GO" id="GO:0004843">
    <property type="term" value="F:cysteine-type deubiquitinase activity"/>
    <property type="evidence" value="ECO:0007669"/>
    <property type="project" value="UniProtKB-EC"/>
</dbReference>
<evidence type="ECO:0000256" key="2">
    <source>
        <dbReference type="ARBA" id="ARBA00009085"/>
    </source>
</evidence>
<dbReference type="AlphaFoldDB" id="A0AAE0G5L5"/>
<dbReference type="SUPFAM" id="SSF54001">
    <property type="entry name" value="Cysteine proteinases"/>
    <property type="match status" value="1"/>
</dbReference>
<dbReference type="CDD" id="cd02674">
    <property type="entry name" value="Peptidase_C19R"/>
    <property type="match status" value="1"/>
</dbReference>
<evidence type="ECO:0000256" key="6">
    <source>
        <dbReference type="ARBA" id="ARBA00022801"/>
    </source>
</evidence>
<dbReference type="PANTHER" id="PTHR21646">
    <property type="entry name" value="UBIQUITIN CARBOXYL-TERMINAL HYDROLASE"/>
    <property type="match status" value="1"/>
</dbReference>
<evidence type="ECO:0000256" key="5">
    <source>
        <dbReference type="ARBA" id="ARBA00022786"/>
    </source>
</evidence>
<dbReference type="PANTHER" id="PTHR21646:SF24">
    <property type="entry name" value="UBIQUITIN CARBOXYL-TERMINAL HYDROLASE"/>
    <property type="match status" value="1"/>
</dbReference>
<evidence type="ECO:0000313" key="10">
    <source>
        <dbReference type="Proteomes" id="UP001190700"/>
    </source>
</evidence>
<comment type="caution">
    <text evidence="9">The sequence shown here is derived from an EMBL/GenBank/DDBJ whole genome shotgun (WGS) entry which is preliminary data.</text>
</comment>
<keyword evidence="6" id="KW-0378">Hydrolase</keyword>
<gene>
    <name evidence="9" type="ORF">CYMTET_19939</name>
</gene>
<dbReference type="EMBL" id="LGRX02009404">
    <property type="protein sequence ID" value="KAK3271733.1"/>
    <property type="molecule type" value="Genomic_DNA"/>
</dbReference>
<evidence type="ECO:0000313" key="9">
    <source>
        <dbReference type="EMBL" id="KAK3271733.1"/>
    </source>
</evidence>
<keyword evidence="10" id="KW-1185">Reference proteome</keyword>
<dbReference type="InterPro" id="IPR038765">
    <property type="entry name" value="Papain-like_cys_pep_sf"/>
</dbReference>
<evidence type="ECO:0000256" key="7">
    <source>
        <dbReference type="ARBA" id="ARBA00022807"/>
    </source>
</evidence>
<dbReference type="GO" id="GO:0016579">
    <property type="term" value="P:protein deubiquitination"/>
    <property type="evidence" value="ECO:0007669"/>
    <property type="project" value="InterPro"/>
</dbReference>
<evidence type="ECO:0000256" key="3">
    <source>
        <dbReference type="ARBA" id="ARBA00012759"/>
    </source>
</evidence>
<protein>
    <recommendedName>
        <fullName evidence="3">ubiquitinyl hydrolase 1</fullName>
        <ecNumber evidence="3">3.4.19.12</ecNumber>
    </recommendedName>
</protein>
<organism evidence="9 10">
    <name type="scientific">Cymbomonas tetramitiformis</name>
    <dbReference type="NCBI Taxonomy" id="36881"/>
    <lineage>
        <taxon>Eukaryota</taxon>
        <taxon>Viridiplantae</taxon>
        <taxon>Chlorophyta</taxon>
        <taxon>Pyramimonadophyceae</taxon>
        <taxon>Pyramimonadales</taxon>
        <taxon>Pyramimonadaceae</taxon>
        <taxon>Cymbomonas</taxon>
    </lineage>
</organism>
<dbReference type="GO" id="GO:0006508">
    <property type="term" value="P:proteolysis"/>
    <property type="evidence" value="ECO:0007669"/>
    <property type="project" value="UniProtKB-KW"/>
</dbReference>
<proteinExistence type="inferred from homology"/>
<accession>A0AAE0G5L5</accession>
<evidence type="ECO:0000256" key="4">
    <source>
        <dbReference type="ARBA" id="ARBA00022670"/>
    </source>
</evidence>
<dbReference type="PROSITE" id="PS50235">
    <property type="entry name" value="USP_3"/>
    <property type="match status" value="1"/>
</dbReference>
<keyword evidence="4" id="KW-0645">Protease</keyword>